<feature type="domain" description="RING-type" evidence="6">
    <location>
        <begin position="265"/>
        <end position="312"/>
    </location>
</feature>
<protein>
    <recommendedName>
        <fullName evidence="6">RING-type domain-containing protein</fullName>
    </recommendedName>
</protein>
<evidence type="ECO:0000313" key="8">
    <source>
        <dbReference type="Proteomes" id="UP000826234"/>
    </source>
</evidence>
<sequence length="404" mass="44339">MQEGLGEARAPESNNVRSLLMSCLKGQQVILKMEAMKIIHPEKCCKGCGDAVTKIPGVSGQRGQADAVILWKGFSCLGQGRAMDRGVTIENPYASVSIPRAQLKDGFLKYYLGEDQAPGTVFCNPSSLPSYPTAQEKVQPEATDHQLHQASASASAASYSPKVPTRESWARPFNPYASLQMPSGASTEPFYWKTHPGAFPEGSRVRQKSPEPFDGEREEASLRATWAHALPVGTRLRWEMSGSSEEQSPEAKASVPSRGSHKIDCIICYCSYDLSARLPRRLYCGHTFCQACVRRLNMVANEQWWIPCPQCRQNTPTPRGGVTMLDLDLTAFLAVKNEKEHPRGPGRTEPEPEPEPAPKAPAKEKPVTQQPTSVCQETLPRPYFPESDCCGHCLCCGTTAAFHS</sequence>
<evidence type="ECO:0000259" key="6">
    <source>
        <dbReference type="PROSITE" id="PS50089"/>
    </source>
</evidence>
<dbReference type="InterPro" id="IPR013083">
    <property type="entry name" value="Znf_RING/FYVE/PHD"/>
</dbReference>
<dbReference type="InterPro" id="IPR017907">
    <property type="entry name" value="Znf_RING_CS"/>
</dbReference>
<evidence type="ECO:0000256" key="5">
    <source>
        <dbReference type="SAM" id="MobiDB-lite"/>
    </source>
</evidence>
<dbReference type="InterPro" id="IPR001841">
    <property type="entry name" value="Znf_RING"/>
</dbReference>
<dbReference type="PROSITE" id="PS00518">
    <property type="entry name" value="ZF_RING_1"/>
    <property type="match status" value="1"/>
</dbReference>
<feature type="compositionally biased region" description="Basic and acidic residues" evidence="5">
    <location>
        <begin position="138"/>
        <end position="147"/>
    </location>
</feature>
<feature type="compositionally biased region" description="Low complexity" evidence="5">
    <location>
        <begin position="150"/>
        <end position="159"/>
    </location>
</feature>
<dbReference type="PANTHER" id="PTHR47454:SF1">
    <property type="entry name" value="RING FINGER PROTEIN 224"/>
    <property type="match status" value="1"/>
</dbReference>
<keyword evidence="2 4" id="KW-0863">Zinc-finger</keyword>
<dbReference type="EMBL" id="JAIPUX010005291">
    <property type="protein sequence ID" value="KAH0615627.1"/>
    <property type="molecule type" value="Genomic_DNA"/>
</dbReference>
<proteinExistence type="predicted"/>
<dbReference type="Pfam" id="PF10631">
    <property type="entry name" value="DUF2477"/>
    <property type="match status" value="1"/>
</dbReference>
<reference evidence="7 8" key="1">
    <citation type="journal article" date="2022" name="Gigascience">
        <title>A chromosome-level genome assembly and annotation of the desert horned lizard, Phrynosoma platyrhinos, provides insight into chromosomal rearrangements among reptiles.</title>
        <authorList>
            <person name="Koochekian N."/>
            <person name="Ascanio A."/>
            <person name="Farleigh K."/>
            <person name="Card D.C."/>
            <person name="Schield D.R."/>
            <person name="Castoe T.A."/>
            <person name="Jezkova T."/>
        </authorList>
    </citation>
    <scope>NUCLEOTIDE SEQUENCE [LARGE SCALE GENOMIC DNA]</scope>
    <source>
        <strain evidence="7">NK-2021</strain>
    </source>
</reference>
<feature type="region of interest" description="Disordered" evidence="5">
    <location>
        <begin position="132"/>
        <end position="159"/>
    </location>
</feature>
<organism evidence="7 8">
    <name type="scientific">Phrynosoma platyrhinos</name>
    <name type="common">Desert horned lizard</name>
    <dbReference type="NCBI Taxonomy" id="52577"/>
    <lineage>
        <taxon>Eukaryota</taxon>
        <taxon>Metazoa</taxon>
        <taxon>Chordata</taxon>
        <taxon>Craniata</taxon>
        <taxon>Vertebrata</taxon>
        <taxon>Euteleostomi</taxon>
        <taxon>Lepidosauria</taxon>
        <taxon>Squamata</taxon>
        <taxon>Bifurcata</taxon>
        <taxon>Unidentata</taxon>
        <taxon>Episquamata</taxon>
        <taxon>Toxicofera</taxon>
        <taxon>Iguania</taxon>
        <taxon>Phrynosomatidae</taxon>
        <taxon>Phrynosomatinae</taxon>
        <taxon>Phrynosoma</taxon>
    </lineage>
</organism>
<feature type="region of interest" description="Disordered" evidence="5">
    <location>
        <begin position="337"/>
        <end position="373"/>
    </location>
</feature>
<dbReference type="InterPro" id="IPR018904">
    <property type="entry name" value="UPF0574"/>
</dbReference>
<gene>
    <name evidence="7" type="ORF">JD844_005088</name>
</gene>
<dbReference type="SMART" id="SM00184">
    <property type="entry name" value="RING"/>
    <property type="match status" value="1"/>
</dbReference>
<dbReference type="PROSITE" id="PS50089">
    <property type="entry name" value="ZF_RING_2"/>
    <property type="match status" value="1"/>
</dbReference>
<dbReference type="Proteomes" id="UP000826234">
    <property type="component" value="Unassembled WGS sequence"/>
</dbReference>
<dbReference type="CDD" id="cd16565">
    <property type="entry name" value="RING-HC_RNF224"/>
    <property type="match status" value="1"/>
</dbReference>
<evidence type="ECO:0000256" key="1">
    <source>
        <dbReference type="ARBA" id="ARBA00022723"/>
    </source>
</evidence>
<name>A0ABQ7SE78_PHRPL</name>
<accession>A0ABQ7SE78</accession>
<keyword evidence="8" id="KW-1185">Reference proteome</keyword>
<dbReference type="PANTHER" id="PTHR47454">
    <property type="entry name" value="RING FINGER PROTEIN 224"/>
    <property type="match status" value="1"/>
</dbReference>
<feature type="compositionally biased region" description="Basic and acidic residues" evidence="5">
    <location>
        <begin position="337"/>
        <end position="350"/>
    </location>
</feature>
<keyword evidence="3" id="KW-0862">Zinc</keyword>
<evidence type="ECO:0000256" key="3">
    <source>
        <dbReference type="ARBA" id="ARBA00022833"/>
    </source>
</evidence>
<dbReference type="Gene3D" id="3.30.40.10">
    <property type="entry name" value="Zinc/RING finger domain, C3HC4 (zinc finger)"/>
    <property type="match status" value="1"/>
</dbReference>
<evidence type="ECO:0000256" key="2">
    <source>
        <dbReference type="ARBA" id="ARBA00022771"/>
    </source>
</evidence>
<dbReference type="Pfam" id="PF13639">
    <property type="entry name" value="zf-RING_2"/>
    <property type="match status" value="1"/>
</dbReference>
<evidence type="ECO:0000256" key="4">
    <source>
        <dbReference type="PROSITE-ProRule" id="PRU00175"/>
    </source>
</evidence>
<comment type="caution">
    <text evidence="7">The sequence shown here is derived from an EMBL/GenBank/DDBJ whole genome shotgun (WGS) entry which is preliminary data.</text>
</comment>
<evidence type="ECO:0000313" key="7">
    <source>
        <dbReference type="EMBL" id="KAH0615627.1"/>
    </source>
</evidence>
<keyword evidence="1" id="KW-0479">Metal-binding</keyword>
<dbReference type="SUPFAM" id="SSF57850">
    <property type="entry name" value="RING/U-box"/>
    <property type="match status" value="1"/>
</dbReference>
<dbReference type="InterPro" id="IPR053122">
    <property type="entry name" value="RING_finger_domain"/>
</dbReference>